<accession>A0ABQ0LPV9</accession>
<dbReference type="Gene3D" id="1.20.1280.50">
    <property type="match status" value="1"/>
</dbReference>
<evidence type="ECO:0000313" key="1">
    <source>
        <dbReference type="EMBL" id="GAT53100.1"/>
    </source>
</evidence>
<reference evidence="1" key="1">
    <citation type="submission" date="2014-09" db="EMBL/GenBank/DDBJ databases">
        <title>Genome sequence of the luminous mushroom Mycena chlorophos for searching fungal bioluminescence genes.</title>
        <authorList>
            <person name="Tanaka Y."/>
            <person name="Kasuga D."/>
            <person name="Oba Y."/>
            <person name="Hase S."/>
            <person name="Sato K."/>
            <person name="Oba Y."/>
            <person name="Sakakibara Y."/>
        </authorList>
    </citation>
    <scope>NUCLEOTIDE SEQUENCE</scope>
</reference>
<keyword evidence="2" id="KW-1185">Reference proteome</keyword>
<proteinExistence type="predicted"/>
<evidence type="ECO:0000313" key="2">
    <source>
        <dbReference type="Proteomes" id="UP000815677"/>
    </source>
</evidence>
<gene>
    <name evidence="1" type="ORF">MCHLO_10095</name>
</gene>
<dbReference type="PANTHER" id="PTHR38926:SF5">
    <property type="entry name" value="F-BOX AND LEUCINE-RICH REPEAT PROTEIN 6"/>
    <property type="match status" value="1"/>
</dbReference>
<dbReference type="Gene3D" id="3.80.10.10">
    <property type="entry name" value="Ribonuclease Inhibitor"/>
    <property type="match status" value="1"/>
</dbReference>
<protein>
    <recommendedName>
        <fullName evidence="3">F-box domain-containing protein</fullName>
    </recommendedName>
</protein>
<dbReference type="EMBL" id="DF848149">
    <property type="protein sequence ID" value="GAT53100.1"/>
    <property type="molecule type" value="Genomic_DNA"/>
</dbReference>
<sequence>MGSGTEADDEHDVGVLSMHDQTVYLNIIATQLFLLQRENSGLRRKLLPVDDPPARGFPIRSLPAEIVAEVFKHCADGDHNRASPRSCPLLLLRVCRLWRDIASSTPALWSTFNYDLGYPGQNVASMDWDALFRATDSWLSRAGSRTLDVSITELPRWPSENDTAAQQFILRTLQQHGPRIARLHLQLYHSDFQLLNGIEVEFSQLEELGVSSEVEFGDPTLQIFAHAKRLRKVHLEDIDLPDVPFPRHQVQEFSSEGCMAAECLYSLQVLPNLTTCLLQPFLDDLGRNFVVTTHTRLRRLTLAENDDDLLPDADPQLRPTHILEFLTLPALESLEIRGTEIFDGNILRAFLERSSPPLQRLAFVHEYRAMQISGSLDALLLLSKLEQLEFERPSSPLMMKFCVMLMVHKSCLPRLKDLMISDREDKLPDVPSWVERLGRSLVDRASLCLESVRIVLRGRFTDIGADEILPALEPFGSLKRCGVKVHIGTRDISAL</sequence>
<evidence type="ECO:0008006" key="3">
    <source>
        <dbReference type="Google" id="ProtNLM"/>
    </source>
</evidence>
<dbReference type="SUPFAM" id="SSF52047">
    <property type="entry name" value="RNI-like"/>
    <property type="match status" value="1"/>
</dbReference>
<dbReference type="Proteomes" id="UP000815677">
    <property type="component" value="Unassembled WGS sequence"/>
</dbReference>
<dbReference type="InterPro" id="IPR032675">
    <property type="entry name" value="LRR_dom_sf"/>
</dbReference>
<dbReference type="InterPro" id="IPR036047">
    <property type="entry name" value="F-box-like_dom_sf"/>
</dbReference>
<dbReference type="SUPFAM" id="SSF81383">
    <property type="entry name" value="F-box domain"/>
    <property type="match status" value="1"/>
</dbReference>
<dbReference type="PANTHER" id="PTHR38926">
    <property type="entry name" value="F-BOX DOMAIN CONTAINING PROTEIN, EXPRESSED"/>
    <property type="match status" value="1"/>
</dbReference>
<organism evidence="1 2">
    <name type="scientific">Mycena chlorophos</name>
    <name type="common">Agaric fungus</name>
    <name type="synonym">Agaricus chlorophos</name>
    <dbReference type="NCBI Taxonomy" id="658473"/>
    <lineage>
        <taxon>Eukaryota</taxon>
        <taxon>Fungi</taxon>
        <taxon>Dikarya</taxon>
        <taxon>Basidiomycota</taxon>
        <taxon>Agaricomycotina</taxon>
        <taxon>Agaricomycetes</taxon>
        <taxon>Agaricomycetidae</taxon>
        <taxon>Agaricales</taxon>
        <taxon>Marasmiineae</taxon>
        <taxon>Mycenaceae</taxon>
        <taxon>Mycena</taxon>
    </lineage>
</organism>
<name>A0ABQ0LPV9_MYCCL</name>